<organism evidence="2 3">
    <name type="scientific">Planococcus citreus</name>
    <dbReference type="NCBI Taxonomy" id="1373"/>
    <lineage>
        <taxon>Bacteria</taxon>
        <taxon>Bacillati</taxon>
        <taxon>Bacillota</taxon>
        <taxon>Bacilli</taxon>
        <taxon>Bacillales</taxon>
        <taxon>Caryophanaceae</taxon>
        <taxon>Planococcus</taxon>
    </lineage>
</organism>
<sequence length="291" mass="32833">MQHDTIYKKDGKAIIANHYDSYLSNFEYNIEQTTVKTNFGDTHVLVAGPPEGKPVIIFQGGNCINPMTLSWFLPLIKTYRIYAPDTIGHPGYSAQRRISAKDDSFAKWSTELMDHFSTERAAVVGPSYGAGIILRLATFSPERIACSVLVSPAGLRLGSKLKMVKDILFPLGMYQFTKSEKHLITLTDRMSDGLMKDQDRRIIGDVFNYVRLEQDMPKLTTKKELSNYHSPTLVIAGTKDVFFPESKVKKAAEEAIPNLTAFKTYEMGHFPSTDHLAEINEDILLFLKNHY</sequence>
<evidence type="ECO:0000259" key="1">
    <source>
        <dbReference type="Pfam" id="PF00561"/>
    </source>
</evidence>
<dbReference type="OrthoDB" id="5513277at2"/>
<dbReference type="Pfam" id="PF00561">
    <property type="entry name" value="Abhydrolase_1"/>
    <property type="match status" value="1"/>
</dbReference>
<accession>A0A497YN93</accession>
<dbReference type="Gene3D" id="3.40.50.1820">
    <property type="entry name" value="alpha/beta hydrolase"/>
    <property type="match status" value="1"/>
</dbReference>
<dbReference type="RefSeq" id="WP_121299026.1">
    <property type="nucleotide sequence ID" value="NZ_QBEW01000059.1"/>
</dbReference>
<dbReference type="AlphaFoldDB" id="A0A497YN93"/>
<dbReference type="InterPro" id="IPR029058">
    <property type="entry name" value="AB_hydrolase_fold"/>
</dbReference>
<dbReference type="InterPro" id="IPR000073">
    <property type="entry name" value="AB_hydrolase_1"/>
</dbReference>
<keyword evidence="3" id="KW-1185">Reference proteome</keyword>
<dbReference type="Proteomes" id="UP000280791">
    <property type="component" value="Unassembled WGS sequence"/>
</dbReference>
<evidence type="ECO:0000313" key="2">
    <source>
        <dbReference type="EMBL" id="RLJ91270.1"/>
    </source>
</evidence>
<dbReference type="PANTHER" id="PTHR43433">
    <property type="entry name" value="HYDROLASE, ALPHA/BETA FOLD FAMILY PROTEIN"/>
    <property type="match status" value="1"/>
</dbReference>
<evidence type="ECO:0000313" key="3">
    <source>
        <dbReference type="Proteomes" id="UP000280791"/>
    </source>
</evidence>
<dbReference type="SUPFAM" id="SSF53474">
    <property type="entry name" value="alpha/beta-Hydrolases"/>
    <property type="match status" value="1"/>
</dbReference>
<dbReference type="PRINTS" id="PR00111">
    <property type="entry name" value="ABHYDROLASE"/>
</dbReference>
<protein>
    <submittedName>
        <fullName evidence="2">Pimeloyl-ACP methyl ester carboxylesterase</fullName>
    </submittedName>
</protein>
<name>A0A497YN93_9BACL</name>
<proteinExistence type="predicted"/>
<comment type="caution">
    <text evidence="2">The sequence shown here is derived from an EMBL/GenBank/DDBJ whole genome shotgun (WGS) entry which is preliminary data.</text>
</comment>
<dbReference type="EMBL" id="RCCP01000001">
    <property type="protein sequence ID" value="RLJ91270.1"/>
    <property type="molecule type" value="Genomic_DNA"/>
</dbReference>
<gene>
    <name evidence="2" type="ORF">DFR62_1431</name>
</gene>
<dbReference type="PANTHER" id="PTHR43433:SF5">
    <property type="entry name" value="AB HYDROLASE-1 DOMAIN-CONTAINING PROTEIN"/>
    <property type="match status" value="1"/>
</dbReference>
<feature type="domain" description="AB hydrolase-1" evidence="1">
    <location>
        <begin position="75"/>
        <end position="274"/>
    </location>
</feature>
<reference evidence="2 3" key="1">
    <citation type="submission" date="2018-10" db="EMBL/GenBank/DDBJ databases">
        <title>Genomic Encyclopedia of Type Strains, Phase IV (KMG-IV): sequencing the most valuable type-strain genomes for metagenomic binning, comparative biology and taxonomic classification.</title>
        <authorList>
            <person name="Goeker M."/>
        </authorList>
    </citation>
    <scope>NUCLEOTIDE SEQUENCE [LARGE SCALE GENOMIC DNA]</scope>
    <source>
        <strain evidence="2 3">DSM 20549</strain>
    </source>
</reference>
<dbReference type="InterPro" id="IPR050471">
    <property type="entry name" value="AB_hydrolase"/>
</dbReference>